<dbReference type="Proteomes" id="UP001529510">
    <property type="component" value="Unassembled WGS sequence"/>
</dbReference>
<dbReference type="EMBL" id="JAMKFB020000018">
    <property type="protein sequence ID" value="KAL0167532.1"/>
    <property type="molecule type" value="Genomic_DNA"/>
</dbReference>
<dbReference type="InterPro" id="IPR019748">
    <property type="entry name" value="FERM_central"/>
</dbReference>
<comment type="caution">
    <text evidence="2">The sequence shown here is derived from an EMBL/GenBank/DDBJ whole genome shotgun (WGS) entry which is preliminary data.</text>
</comment>
<dbReference type="Gene3D" id="1.20.80.10">
    <property type="match status" value="1"/>
</dbReference>
<dbReference type="InterPro" id="IPR035963">
    <property type="entry name" value="FERM_2"/>
</dbReference>
<dbReference type="InterPro" id="IPR014352">
    <property type="entry name" value="FERM/acyl-CoA-bd_prot_sf"/>
</dbReference>
<gene>
    <name evidence="2" type="ORF">M9458_035754</name>
</gene>
<dbReference type="AlphaFoldDB" id="A0ABD0P1B7"/>
<organism evidence="2 3">
    <name type="scientific">Cirrhinus mrigala</name>
    <name type="common">Mrigala</name>
    <dbReference type="NCBI Taxonomy" id="683832"/>
    <lineage>
        <taxon>Eukaryota</taxon>
        <taxon>Metazoa</taxon>
        <taxon>Chordata</taxon>
        <taxon>Craniata</taxon>
        <taxon>Vertebrata</taxon>
        <taxon>Euteleostomi</taxon>
        <taxon>Actinopterygii</taxon>
        <taxon>Neopterygii</taxon>
        <taxon>Teleostei</taxon>
        <taxon>Ostariophysi</taxon>
        <taxon>Cypriniformes</taxon>
        <taxon>Cyprinidae</taxon>
        <taxon>Labeoninae</taxon>
        <taxon>Labeonini</taxon>
        <taxon>Cirrhinus</taxon>
    </lineage>
</organism>
<keyword evidence="3" id="KW-1185">Reference proteome</keyword>
<evidence type="ECO:0000313" key="2">
    <source>
        <dbReference type="EMBL" id="KAL0167532.1"/>
    </source>
</evidence>
<feature type="domain" description="FERM" evidence="1">
    <location>
        <begin position="1"/>
        <end position="62"/>
    </location>
</feature>
<proteinExistence type="predicted"/>
<dbReference type="SUPFAM" id="SSF47031">
    <property type="entry name" value="Second domain of FERM"/>
    <property type="match status" value="1"/>
</dbReference>
<feature type="non-terminal residue" evidence="2">
    <location>
        <position position="1"/>
    </location>
</feature>
<reference evidence="2 3" key="1">
    <citation type="submission" date="2024-05" db="EMBL/GenBank/DDBJ databases">
        <title>Genome sequencing and assembly of Indian major carp, Cirrhinus mrigala (Hamilton, 1822).</title>
        <authorList>
            <person name="Mohindra V."/>
            <person name="Chowdhury L.M."/>
            <person name="Lal K."/>
            <person name="Jena J.K."/>
        </authorList>
    </citation>
    <scope>NUCLEOTIDE SEQUENCE [LARGE SCALE GENOMIC DNA]</scope>
    <source>
        <strain evidence="2">CM1030</strain>
        <tissue evidence="2">Blood</tissue>
    </source>
</reference>
<sequence>ELPKYLRGYHKCSREEVFQLGALIYRVKFEDDKSHFPSIPKMLKELIPQDLIRQLSPDDWKR</sequence>
<feature type="non-terminal residue" evidence="2">
    <location>
        <position position="62"/>
    </location>
</feature>
<name>A0ABD0P1B7_CIRMR</name>
<protein>
    <recommendedName>
        <fullName evidence="1">FERM domain-containing protein</fullName>
    </recommendedName>
</protein>
<dbReference type="Pfam" id="PF00373">
    <property type="entry name" value="FERM_M"/>
    <property type="match status" value="1"/>
</dbReference>
<dbReference type="PROSITE" id="PS50057">
    <property type="entry name" value="FERM_3"/>
    <property type="match status" value="1"/>
</dbReference>
<accession>A0ABD0P1B7</accession>
<evidence type="ECO:0000259" key="1">
    <source>
        <dbReference type="PROSITE" id="PS50057"/>
    </source>
</evidence>
<evidence type="ECO:0000313" key="3">
    <source>
        <dbReference type="Proteomes" id="UP001529510"/>
    </source>
</evidence>
<dbReference type="CDD" id="cd14473">
    <property type="entry name" value="FERM_B-lobe"/>
    <property type="match status" value="1"/>
</dbReference>
<dbReference type="InterPro" id="IPR000299">
    <property type="entry name" value="FERM_domain"/>
</dbReference>